<evidence type="ECO:0008006" key="9">
    <source>
        <dbReference type="Google" id="ProtNLM"/>
    </source>
</evidence>
<dbReference type="GO" id="GO:0046872">
    <property type="term" value="F:metal ion binding"/>
    <property type="evidence" value="ECO:0007669"/>
    <property type="project" value="UniProtKB-KW"/>
</dbReference>
<evidence type="ECO:0000313" key="7">
    <source>
        <dbReference type="EMBL" id="OUR97922.1"/>
    </source>
</evidence>
<feature type="transmembrane region" description="Helical" evidence="6">
    <location>
        <begin position="7"/>
        <end position="27"/>
    </location>
</feature>
<dbReference type="InterPro" id="IPR043146">
    <property type="entry name" value="Penicillin_amidase_N_B-knob"/>
</dbReference>
<evidence type="ECO:0000313" key="8">
    <source>
        <dbReference type="Proteomes" id="UP000196531"/>
    </source>
</evidence>
<comment type="caution">
    <text evidence="7">The sequence shown here is derived from an EMBL/GenBank/DDBJ whole genome shotgun (WGS) entry which is preliminary data.</text>
</comment>
<evidence type="ECO:0000256" key="5">
    <source>
        <dbReference type="PIRSR" id="PIRSR001227-2"/>
    </source>
</evidence>
<dbReference type="CDD" id="cd03747">
    <property type="entry name" value="Ntn_PGA_like"/>
    <property type="match status" value="1"/>
</dbReference>
<dbReference type="GO" id="GO:0017000">
    <property type="term" value="P:antibiotic biosynthetic process"/>
    <property type="evidence" value="ECO:0007669"/>
    <property type="project" value="InterPro"/>
</dbReference>
<keyword evidence="3" id="KW-0865">Zymogen</keyword>
<dbReference type="GO" id="GO:0016811">
    <property type="term" value="F:hydrolase activity, acting on carbon-nitrogen (but not peptide) bonds, in linear amides"/>
    <property type="evidence" value="ECO:0007669"/>
    <property type="project" value="InterPro"/>
</dbReference>
<keyword evidence="6" id="KW-1133">Transmembrane helix</keyword>
<keyword evidence="5" id="KW-0479">Metal-binding</keyword>
<evidence type="ECO:0000256" key="2">
    <source>
        <dbReference type="ARBA" id="ARBA00022801"/>
    </source>
</evidence>
<evidence type="ECO:0000256" key="4">
    <source>
        <dbReference type="PIRSR" id="PIRSR001227-1"/>
    </source>
</evidence>
<dbReference type="PANTHER" id="PTHR34218">
    <property type="entry name" value="PEPTIDASE S45 PENICILLIN AMIDASE"/>
    <property type="match status" value="1"/>
</dbReference>
<evidence type="ECO:0000256" key="6">
    <source>
        <dbReference type="SAM" id="Phobius"/>
    </source>
</evidence>
<comment type="similarity">
    <text evidence="1">Belongs to the peptidase S45 family.</text>
</comment>
<keyword evidence="5" id="KW-0106">Calcium</keyword>
<feature type="binding site" evidence="5">
    <location>
        <position position="320"/>
    </location>
    <ligand>
        <name>Ca(2+)</name>
        <dbReference type="ChEBI" id="CHEBI:29108"/>
    </ligand>
</feature>
<dbReference type="PIRSF" id="PIRSF001227">
    <property type="entry name" value="Pen_acylase"/>
    <property type="match status" value="1"/>
</dbReference>
<feature type="active site" description="Nucleophile" evidence="4">
    <location>
        <position position="244"/>
    </location>
</feature>
<feature type="binding site" evidence="5">
    <location>
        <position position="323"/>
    </location>
    <ligand>
        <name>Ca(2+)</name>
        <dbReference type="ChEBI" id="CHEBI:29108"/>
    </ligand>
</feature>
<dbReference type="Gene3D" id="3.60.20.10">
    <property type="entry name" value="Glutamine Phosphoribosylpyrophosphate, subunit 1, domain 1"/>
    <property type="match status" value="1"/>
</dbReference>
<dbReference type="InterPro" id="IPR014395">
    <property type="entry name" value="Pen/GL7ACA/AHL_acylase"/>
</dbReference>
<dbReference type="EMBL" id="MAAO01000005">
    <property type="protein sequence ID" value="OUR97922.1"/>
    <property type="molecule type" value="Genomic_DNA"/>
</dbReference>
<dbReference type="Pfam" id="PF01804">
    <property type="entry name" value="Penicil_amidase"/>
    <property type="match status" value="1"/>
</dbReference>
<dbReference type="InterPro" id="IPR002692">
    <property type="entry name" value="S45"/>
</dbReference>
<gene>
    <name evidence="7" type="ORF">A9Q84_06925</name>
</gene>
<dbReference type="SUPFAM" id="SSF56235">
    <property type="entry name" value="N-terminal nucleophile aminohydrolases (Ntn hydrolases)"/>
    <property type="match status" value="1"/>
</dbReference>
<dbReference type="InterPro" id="IPR043147">
    <property type="entry name" value="Penicillin_amidase_A-knob"/>
</dbReference>
<keyword evidence="6" id="KW-0472">Membrane</keyword>
<dbReference type="InterPro" id="IPR029055">
    <property type="entry name" value="Ntn_hydrolases_N"/>
</dbReference>
<dbReference type="Gene3D" id="1.10.439.10">
    <property type="entry name" value="Penicillin Amidohydrolase, domain 1"/>
    <property type="match status" value="1"/>
</dbReference>
<dbReference type="Gene3D" id="2.30.120.10">
    <property type="match status" value="1"/>
</dbReference>
<dbReference type="Gene3D" id="1.10.1400.10">
    <property type="match status" value="1"/>
</dbReference>
<evidence type="ECO:0000256" key="1">
    <source>
        <dbReference type="ARBA" id="ARBA00006586"/>
    </source>
</evidence>
<keyword evidence="2" id="KW-0378">Hydrolase</keyword>
<organism evidence="7 8">
    <name type="scientific">Halobacteriovorax marinus</name>
    <dbReference type="NCBI Taxonomy" id="97084"/>
    <lineage>
        <taxon>Bacteria</taxon>
        <taxon>Pseudomonadati</taxon>
        <taxon>Bdellovibrionota</taxon>
        <taxon>Bacteriovoracia</taxon>
        <taxon>Bacteriovoracales</taxon>
        <taxon>Halobacteriovoraceae</taxon>
        <taxon>Halobacteriovorax</taxon>
    </lineage>
</organism>
<accession>A0A1Y5FFD7</accession>
<name>A0A1Y5FFD7_9BACT</name>
<evidence type="ECO:0000256" key="3">
    <source>
        <dbReference type="ARBA" id="ARBA00023145"/>
    </source>
</evidence>
<proteinExistence type="inferred from homology"/>
<dbReference type="Proteomes" id="UP000196531">
    <property type="component" value="Unassembled WGS sequence"/>
</dbReference>
<dbReference type="AlphaFoldDB" id="A0A1Y5FFD7"/>
<dbReference type="InterPro" id="IPR023343">
    <property type="entry name" value="Penicillin_amidase_dom1"/>
</dbReference>
<dbReference type="PANTHER" id="PTHR34218:SF5">
    <property type="entry name" value="PENICILLIN ACYLASE FAMILY PROTEIN"/>
    <property type="match status" value="1"/>
</dbReference>
<keyword evidence="6" id="KW-0812">Transmembrane</keyword>
<comment type="cofactor">
    <cofactor evidence="5">
        <name>Ca(2+)</name>
        <dbReference type="ChEBI" id="CHEBI:29108"/>
    </cofactor>
    <text evidence="5">Binds 1 Ca(2+) ion per dimer.</text>
</comment>
<protein>
    <recommendedName>
        <fullName evidence="9">Penicillin acylase family protein</fullName>
    </recommendedName>
</protein>
<reference evidence="8" key="1">
    <citation type="journal article" date="2017" name="Proc. Natl. Acad. Sci. U.S.A.">
        <title>Simulation of Deepwater Horizon oil plume reveals substrate specialization within a complex community of hydrocarbon-degraders.</title>
        <authorList>
            <person name="Hu P."/>
            <person name="Dubinsky E.A."/>
            <person name="Probst A.J."/>
            <person name="Wang J."/>
            <person name="Sieber C.M.K."/>
            <person name="Tom L.M."/>
            <person name="Gardinali P."/>
            <person name="Banfield J.F."/>
            <person name="Atlas R.M."/>
            <person name="Andersen G.L."/>
        </authorList>
    </citation>
    <scope>NUCLEOTIDE SEQUENCE [LARGE SCALE GENOMIC DNA]</scope>
</reference>
<sequence length="788" mass="89974">MNKKIKYLLAFISLLGPLLIGGVYILLKRTIPFGSGALEMSILKEAVTVTRDNEGIPHIKAKNKHDLYRAFGYVMASERLFQMEILRRVGSGTLSEIIGEKGLKIDKTFRTIGVRRFFKEKLDSGMLDKEMLSQLDSFYEGVNFFVENGVLPIEFTLAGIKPKKFSTLDAYAVIGYMSYSFAAFMRHDLLNDKLKNLLPENLWKEIQIEPSANSVMTAKVEGGLKEIYSTFTELNASFGGFEGSNAWALKSKRTTSGKSLLASDPHIGFSLPGIWFEAHLKVDNELEPFDIYGHFLPNIPFAGLAHDHFKAFGLTISYMDDMDFYKEKISPTGNEYEYKGQLKSIKRYSEVIKIKDKDDFYLPVRMTEHGPLLDEIIEPKGIALKWTLHHPLNQPLLAFKKMGDAKTFKDFKSAVSYAGSPGLNVVYADAKDNIARLNFGLYPIRAANSDAMSVLDGRGSQEYEGYIPFEEMPHEINPSSGIVLSANNRPISANEKFRGLWQPRDRFITLFSALHSKEKWSVKETMQLQTSVLNSETEWIREIFLNDLKLSRLSDLEKKALSELRNWDRRDMPNRIGSSIYHQLVLQVSLNLLDELSAADREKYCGLTSRWYFLQRMLKREDAQWWDFAATDKIEKRVDIVEKSFKETVAYLAKTYGTDLSDWNWGKLHTIEFVHAFGRKKPFDKIFNLGPYPVMGAYNDVNNFREVGCSNGFKVRAGPSTRRIIDFAHIESSYGILPIGNSGHMLSPFYKNQMKRFLTGKYRLQIFSEELLKDHTAGTLELLPESRE</sequence>